<keyword evidence="4 6" id="KW-0472">Membrane</keyword>
<accession>A0A1B2JD55</accession>
<evidence type="ECO:0000256" key="3">
    <source>
        <dbReference type="ARBA" id="ARBA00022989"/>
    </source>
</evidence>
<dbReference type="OrthoDB" id="435607at2759"/>
<dbReference type="GO" id="GO:0055085">
    <property type="term" value="P:transmembrane transport"/>
    <property type="evidence" value="ECO:0007669"/>
    <property type="project" value="InterPro"/>
</dbReference>
<evidence type="ECO:0000256" key="5">
    <source>
        <dbReference type="SAM" id="MobiDB-lite"/>
    </source>
</evidence>
<organism evidence="7 8">
    <name type="scientific">Komagataella pastoris</name>
    <name type="common">Yeast</name>
    <name type="synonym">Pichia pastoris</name>
    <dbReference type="NCBI Taxonomy" id="4922"/>
    <lineage>
        <taxon>Eukaryota</taxon>
        <taxon>Fungi</taxon>
        <taxon>Dikarya</taxon>
        <taxon>Ascomycota</taxon>
        <taxon>Saccharomycotina</taxon>
        <taxon>Pichiomycetes</taxon>
        <taxon>Pichiales</taxon>
        <taxon>Pichiaceae</taxon>
        <taxon>Komagataella</taxon>
    </lineage>
</organism>
<feature type="transmembrane region" description="Helical" evidence="6">
    <location>
        <begin position="374"/>
        <end position="394"/>
    </location>
</feature>
<feature type="transmembrane region" description="Helical" evidence="6">
    <location>
        <begin position="26"/>
        <end position="48"/>
    </location>
</feature>
<evidence type="ECO:0000256" key="2">
    <source>
        <dbReference type="ARBA" id="ARBA00022692"/>
    </source>
</evidence>
<keyword evidence="2 6" id="KW-0812">Transmembrane</keyword>
<feature type="transmembrane region" description="Helical" evidence="6">
    <location>
        <begin position="491"/>
        <end position="510"/>
    </location>
</feature>
<dbReference type="AlphaFoldDB" id="A0A1B2JD55"/>
<comment type="subcellular location">
    <subcellularLocation>
        <location evidence="1">Membrane</location>
        <topology evidence="1">Multi-pass membrane protein</topology>
    </subcellularLocation>
</comment>
<feature type="transmembrane region" description="Helical" evidence="6">
    <location>
        <begin position="60"/>
        <end position="78"/>
    </location>
</feature>
<feature type="transmembrane region" description="Helical" evidence="6">
    <location>
        <begin position="419"/>
        <end position="439"/>
    </location>
</feature>
<evidence type="ECO:0000313" key="8">
    <source>
        <dbReference type="Proteomes" id="UP000094565"/>
    </source>
</evidence>
<protein>
    <submittedName>
        <fullName evidence="7">BA75_03135T0</fullName>
    </submittedName>
</protein>
<dbReference type="Pfam" id="PF03547">
    <property type="entry name" value="Mem_trans"/>
    <property type="match status" value="1"/>
</dbReference>
<feature type="region of interest" description="Disordered" evidence="5">
    <location>
        <begin position="325"/>
        <end position="345"/>
    </location>
</feature>
<dbReference type="GO" id="GO:0016020">
    <property type="term" value="C:membrane"/>
    <property type="evidence" value="ECO:0007669"/>
    <property type="project" value="UniProtKB-SubCell"/>
</dbReference>
<feature type="compositionally biased region" description="Polar residues" evidence="5">
    <location>
        <begin position="214"/>
        <end position="229"/>
    </location>
</feature>
<keyword evidence="3 6" id="KW-1133">Transmembrane helix</keyword>
<evidence type="ECO:0000313" key="7">
    <source>
        <dbReference type="EMBL" id="ANZ75970.1"/>
    </source>
</evidence>
<evidence type="ECO:0000256" key="6">
    <source>
        <dbReference type="SAM" id="Phobius"/>
    </source>
</evidence>
<evidence type="ECO:0000256" key="4">
    <source>
        <dbReference type="ARBA" id="ARBA00023136"/>
    </source>
</evidence>
<feature type="transmembrane region" description="Helical" evidence="6">
    <location>
        <begin position="90"/>
        <end position="117"/>
    </location>
</feature>
<feature type="compositionally biased region" description="Polar residues" evidence="5">
    <location>
        <begin position="238"/>
        <end position="263"/>
    </location>
</feature>
<reference evidence="7 8" key="1">
    <citation type="submission" date="2016-02" db="EMBL/GenBank/DDBJ databases">
        <title>Comparative genomic and transcriptomic foundation for Pichia pastoris.</title>
        <authorList>
            <person name="Love K.R."/>
            <person name="Shah K.A."/>
            <person name="Whittaker C.A."/>
            <person name="Wu J."/>
            <person name="Bartlett M.C."/>
            <person name="Ma D."/>
            <person name="Leeson R.L."/>
            <person name="Priest M."/>
            <person name="Young S.K."/>
            <person name="Love J.C."/>
        </authorList>
    </citation>
    <scope>NUCLEOTIDE SEQUENCE [LARGE SCALE GENOMIC DNA]</scope>
    <source>
        <strain evidence="7 8">ATCC 28485</strain>
    </source>
</reference>
<sequence>MRNLPSHLTFLVPNVTVTKMLKLGSVIYSAVKPIFKIYMIMGCGFYFARKNVLSVDTGKNISDMIITLILPCLAFSKIVHNIDNSDIKEIGIIVLASVVLYGFGYLGSFFVTLLPFFPKGRCEGTCLSVGGFPNISDLPIAYIQTLSSGLVFSAAEGEKGVAYICIFLAVQLICQFNLGGYRLIQRDFRNFRPADTASLSATEGDQKFDEVKSITPSKTHTRNSISIQPSLRPMPTIQDEQSIDSQIDPSVTSNSDELSSTSAYAEPQSPAPLVRENTNDIRRRSSIISRRSNRSQTSLVSNLELRSMPSQNLRDLVKYYSHAEGDVTGPLERPPPVDDESKQPASKSKWHQFLHGVKNFLFELIDNCRRPASIGIIAAIIISMIPWVRALFVLNDQAFVDNAPDQLPPLSFVMDFVDYIADACVPLGLLMLGATIARLQFNGLPKGLWKVPLLLTILRLIILPILGVLVLTKWQHNGWFDDNKILEFVCAINFGLPPATSLIYLCAFYTPPGYPHSIQVDILALCYIFHYSAIVVSLPFLTTYVLKVSLKL</sequence>
<keyword evidence="8" id="KW-1185">Reference proteome</keyword>
<name>A0A1B2JD55_PICPA</name>
<dbReference type="InterPro" id="IPR040254">
    <property type="entry name" value="Ecm3-like"/>
</dbReference>
<feature type="transmembrane region" description="Helical" evidence="6">
    <location>
        <begin position="161"/>
        <end position="184"/>
    </location>
</feature>
<gene>
    <name evidence="7" type="primary">ECM3</name>
    <name evidence="7" type="ORF">ATY40_BA7503135</name>
</gene>
<dbReference type="PANTHER" id="PTHR31274:SF1">
    <property type="entry name" value="AGL149CP"/>
    <property type="match status" value="1"/>
</dbReference>
<dbReference type="EMBL" id="CP014585">
    <property type="protein sequence ID" value="ANZ75970.1"/>
    <property type="molecule type" value="Genomic_DNA"/>
</dbReference>
<evidence type="ECO:0000256" key="1">
    <source>
        <dbReference type="ARBA" id="ARBA00004141"/>
    </source>
</evidence>
<dbReference type="Proteomes" id="UP000094565">
    <property type="component" value="Chromosome 2"/>
</dbReference>
<feature type="transmembrane region" description="Helical" evidence="6">
    <location>
        <begin position="451"/>
        <end position="471"/>
    </location>
</feature>
<proteinExistence type="predicted"/>
<dbReference type="PANTHER" id="PTHR31274">
    <property type="entry name" value="PROTEIN ECM3"/>
    <property type="match status" value="1"/>
</dbReference>
<dbReference type="InterPro" id="IPR004776">
    <property type="entry name" value="Mem_transp_PIN-like"/>
</dbReference>
<feature type="region of interest" description="Disordered" evidence="5">
    <location>
        <begin position="202"/>
        <end position="293"/>
    </location>
</feature>
<feature type="transmembrane region" description="Helical" evidence="6">
    <location>
        <begin position="522"/>
        <end position="546"/>
    </location>
</feature>